<dbReference type="EMBL" id="CAJOBC010089751">
    <property type="protein sequence ID" value="CAF4383723.1"/>
    <property type="molecule type" value="Genomic_DNA"/>
</dbReference>
<dbReference type="OrthoDB" id="9972802at2759"/>
<sequence length="177" mass="20629">MSDCKQENQLESSKFVMPPASAHVYSCFVKNYTNDAVQCSVYYLGRPNENKFNEVINVTIPSQEEKYFARKMFQPDAPDVNETYDSSRHSYCSWVKIIQKLKIVKTNGKTLEIEHPFDKVHSPIRNWEFHVYTMIPQESAVQALLTLVRAAGYDRIDGLELRTIAKLTRFVMKNKYF</sequence>
<evidence type="ECO:0000313" key="2">
    <source>
        <dbReference type="EMBL" id="CAF4383723.1"/>
    </source>
</evidence>
<dbReference type="EMBL" id="CAJNOQ010024191">
    <property type="protein sequence ID" value="CAF1524769.1"/>
    <property type="molecule type" value="Genomic_DNA"/>
</dbReference>
<accession>A0A815USG9</accession>
<protein>
    <submittedName>
        <fullName evidence="1">Uncharacterized protein</fullName>
    </submittedName>
</protein>
<evidence type="ECO:0000313" key="3">
    <source>
        <dbReference type="Proteomes" id="UP000663829"/>
    </source>
</evidence>
<keyword evidence="3" id="KW-1185">Reference proteome</keyword>
<dbReference type="AlphaFoldDB" id="A0A815USG9"/>
<gene>
    <name evidence="1" type="ORF">GPM918_LOCUS37720</name>
    <name evidence="2" type="ORF">SRO942_LOCUS38496</name>
</gene>
<dbReference type="Proteomes" id="UP000663829">
    <property type="component" value="Unassembled WGS sequence"/>
</dbReference>
<reference evidence="1" key="1">
    <citation type="submission" date="2021-02" db="EMBL/GenBank/DDBJ databases">
        <authorList>
            <person name="Nowell W R."/>
        </authorList>
    </citation>
    <scope>NUCLEOTIDE SEQUENCE</scope>
</reference>
<dbReference type="Proteomes" id="UP000681722">
    <property type="component" value="Unassembled WGS sequence"/>
</dbReference>
<evidence type="ECO:0000313" key="1">
    <source>
        <dbReference type="EMBL" id="CAF1524769.1"/>
    </source>
</evidence>
<proteinExistence type="predicted"/>
<name>A0A815USG9_9BILA</name>
<comment type="caution">
    <text evidence="1">The sequence shown here is derived from an EMBL/GenBank/DDBJ whole genome shotgun (WGS) entry which is preliminary data.</text>
</comment>
<organism evidence="1 3">
    <name type="scientific">Didymodactylos carnosus</name>
    <dbReference type="NCBI Taxonomy" id="1234261"/>
    <lineage>
        <taxon>Eukaryota</taxon>
        <taxon>Metazoa</taxon>
        <taxon>Spiralia</taxon>
        <taxon>Gnathifera</taxon>
        <taxon>Rotifera</taxon>
        <taxon>Eurotatoria</taxon>
        <taxon>Bdelloidea</taxon>
        <taxon>Philodinida</taxon>
        <taxon>Philodinidae</taxon>
        <taxon>Didymodactylos</taxon>
    </lineage>
</organism>